<dbReference type="PRINTS" id="PR00455">
    <property type="entry name" value="HTHTETR"/>
</dbReference>
<dbReference type="GO" id="GO:0000976">
    <property type="term" value="F:transcription cis-regulatory region binding"/>
    <property type="evidence" value="ECO:0007669"/>
    <property type="project" value="TreeGrafter"/>
</dbReference>
<name>A0A839RK98_9ACTN</name>
<evidence type="ECO:0000313" key="5">
    <source>
        <dbReference type="Proteomes" id="UP000567922"/>
    </source>
</evidence>
<dbReference type="Gene3D" id="1.10.357.10">
    <property type="entry name" value="Tetracycline Repressor, domain 2"/>
    <property type="match status" value="1"/>
</dbReference>
<dbReference type="InterPro" id="IPR009057">
    <property type="entry name" value="Homeodomain-like_sf"/>
</dbReference>
<evidence type="ECO:0000313" key="4">
    <source>
        <dbReference type="EMBL" id="MBB3037085.1"/>
    </source>
</evidence>
<comment type="caution">
    <text evidence="4">The sequence shown here is derived from an EMBL/GenBank/DDBJ whole genome shotgun (WGS) entry which is preliminary data.</text>
</comment>
<dbReference type="PANTHER" id="PTHR30055">
    <property type="entry name" value="HTH-TYPE TRANSCRIPTIONAL REGULATOR RUTR"/>
    <property type="match status" value="1"/>
</dbReference>
<dbReference type="PANTHER" id="PTHR30055:SF184">
    <property type="entry name" value="HTH-TYPE TRANSCRIPTIONAL REGULATOR ETHR"/>
    <property type="match status" value="1"/>
</dbReference>
<dbReference type="SUPFAM" id="SSF48498">
    <property type="entry name" value="Tetracyclin repressor-like, C-terminal domain"/>
    <property type="match status" value="1"/>
</dbReference>
<organism evidence="4 5">
    <name type="scientific">Hoyosella altamirensis</name>
    <dbReference type="NCBI Taxonomy" id="616997"/>
    <lineage>
        <taxon>Bacteria</taxon>
        <taxon>Bacillati</taxon>
        <taxon>Actinomycetota</taxon>
        <taxon>Actinomycetes</taxon>
        <taxon>Mycobacteriales</taxon>
        <taxon>Hoyosellaceae</taxon>
        <taxon>Hoyosella</taxon>
    </lineage>
</organism>
<gene>
    <name evidence="4" type="ORF">FHU29_001519</name>
</gene>
<proteinExistence type="predicted"/>
<evidence type="ECO:0000259" key="3">
    <source>
        <dbReference type="PROSITE" id="PS50977"/>
    </source>
</evidence>
<reference evidence="4 5" key="1">
    <citation type="submission" date="2020-08" db="EMBL/GenBank/DDBJ databases">
        <title>Sequencing the genomes of 1000 actinobacteria strains.</title>
        <authorList>
            <person name="Klenk H.-P."/>
        </authorList>
    </citation>
    <scope>NUCLEOTIDE SEQUENCE [LARGE SCALE GENOMIC DNA]</scope>
    <source>
        <strain evidence="4 5">DSM 45258</strain>
    </source>
</reference>
<dbReference type="InterPro" id="IPR050109">
    <property type="entry name" value="HTH-type_TetR-like_transc_reg"/>
</dbReference>
<dbReference type="Pfam" id="PF00440">
    <property type="entry name" value="TetR_N"/>
    <property type="match status" value="1"/>
</dbReference>
<accession>A0A839RK98</accession>
<dbReference type="AlphaFoldDB" id="A0A839RK98"/>
<dbReference type="EMBL" id="JACHWS010000001">
    <property type="protein sequence ID" value="MBB3037085.1"/>
    <property type="molecule type" value="Genomic_DNA"/>
</dbReference>
<keyword evidence="1 2" id="KW-0238">DNA-binding</keyword>
<dbReference type="InterPro" id="IPR001647">
    <property type="entry name" value="HTH_TetR"/>
</dbReference>
<keyword evidence="5" id="KW-1185">Reference proteome</keyword>
<feature type="domain" description="HTH tetR-type" evidence="3">
    <location>
        <begin position="20"/>
        <end position="80"/>
    </location>
</feature>
<sequence length="222" mass="24168">MTQAAPRSVAGDRRAPSRGDRQRALIIDAAVNLLGTVPIADLSVSQIAKRAGVTRPAFYFYFESKYAVVAAALEQVWREVEQATQGLDSWEFSESPAGLSASMINNMVRVWRANSALLTACAQARSSDAQLAKMWTDFVDQLTARVTRFVVALRDTGQIEPASDDVPALVKALIAMPIAILLDEPGTIPTDRLIEAVKSVWYVSIWRSGPRAHTVPLGVNES</sequence>
<protein>
    <submittedName>
        <fullName evidence="4">AcrR family transcriptional regulator</fullName>
    </submittedName>
</protein>
<dbReference type="SUPFAM" id="SSF46689">
    <property type="entry name" value="Homeodomain-like"/>
    <property type="match status" value="1"/>
</dbReference>
<dbReference type="Pfam" id="PF21313">
    <property type="entry name" value="EthR_C"/>
    <property type="match status" value="1"/>
</dbReference>
<dbReference type="Proteomes" id="UP000567922">
    <property type="component" value="Unassembled WGS sequence"/>
</dbReference>
<dbReference type="Gene3D" id="1.10.10.60">
    <property type="entry name" value="Homeodomain-like"/>
    <property type="match status" value="1"/>
</dbReference>
<dbReference type="GO" id="GO:0003700">
    <property type="term" value="F:DNA-binding transcription factor activity"/>
    <property type="evidence" value="ECO:0007669"/>
    <property type="project" value="TreeGrafter"/>
</dbReference>
<feature type="DNA-binding region" description="H-T-H motif" evidence="2">
    <location>
        <begin position="43"/>
        <end position="62"/>
    </location>
</feature>
<dbReference type="RefSeq" id="WP_064439045.1">
    <property type="nucleotide sequence ID" value="NZ_BDDI01000002.1"/>
</dbReference>
<evidence type="ECO:0000256" key="1">
    <source>
        <dbReference type="ARBA" id="ARBA00023125"/>
    </source>
</evidence>
<dbReference type="InterPro" id="IPR036271">
    <property type="entry name" value="Tet_transcr_reg_TetR-rel_C_sf"/>
</dbReference>
<dbReference type="PROSITE" id="PS50977">
    <property type="entry name" value="HTH_TETR_2"/>
    <property type="match status" value="1"/>
</dbReference>
<evidence type="ECO:0000256" key="2">
    <source>
        <dbReference type="PROSITE-ProRule" id="PRU00335"/>
    </source>
</evidence>
<dbReference type="InterPro" id="IPR049397">
    <property type="entry name" value="EthR_C"/>
</dbReference>